<evidence type="ECO:0000256" key="3">
    <source>
        <dbReference type="ARBA" id="ARBA00048782"/>
    </source>
</evidence>
<evidence type="ECO:0000313" key="7">
    <source>
        <dbReference type="EMBL" id="MFD2238650.1"/>
    </source>
</evidence>
<evidence type="ECO:0000256" key="5">
    <source>
        <dbReference type="SAM" id="SignalP"/>
    </source>
</evidence>
<dbReference type="HAMAP" id="MF_01401">
    <property type="entry name" value="MsrA"/>
    <property type="match status" value="1"/>
</dbReference>
<comment type="caution">
    <text evidence="7">The sequence shown here is derived from an EMBL/GenBank/DDBJ whole genome shotgun (WGS) entry which is preliminary data.</text>
</comment>
<keyword evidence="5" id="KW-0732">Signal</keyword>
<evidence type="ECO:0000313" key="8">
    <source>
        <dbReference type="Proteomes" id="UP001597371"/>
    </source>
</evidence>
<comment type="catalytic activity">
    <reaction evidence="3 4">
        <text>[thioredoxin]-disulfide + L-methionine + H2O = L-methionine (S)-S-oxide + [thioredoxin]-dithiol</text>
        <dbReference type="Rhea" id="RHEA:19993"/>
        <dbReference type="Rhea" id="RHEA-COMP:10698"/>
        <dbReference type="Rhea" id="RHEA-COMP:10700"/>
        <dbReference type="ChEBI" id="CHEBI:15377"/>
        <dbReference type="ChEBI" id="CHEBI:29950"/>
        <dbReference type="ChEBI" id="CHEBI:50058"/>
        <dbReference type="ChEBI" id="CHEBI:57844"/>
        <dbReference type="ChEBI" id="CHEBI:58772"/>
        <dbReference type="EC" id="1.8.4.11"/>
    </reaction>
</comment>
<organism evidence="7 8">
    <name type="scientific">Aureimonas populi</name>
    <dbReference type="NCBI Taxonomy" id="1701758"/>
    <lineage>
        <taxon>Bacteria</taxon>
        <taxon>Pseudomonadati</taxon>
        <taxon>Pseudomonadota</taxon>
        <taxon>Alphaproteobacteria</taxon>
        <taxon>Hyphomicrobiales</taxon>
        <taxon>Aurantimonadaceae</taxon>
        <taxon>Aureimonas</taxon>
    </lineage>
</organism>
<dbReference type="Pfam" id="PF01625">
    <property type="entry name" value="PMSR"/>
    <property type="match status" value="1"/>
</dbReference>
<dbReference type="Proteomes" id="UP001597371">
    <property type="component" value="Unassembled WGS sequence"/>
</dbReference>
<keyword evidence="8" id="KW-1185">Reference proteome</keyword>
<dbReference type="NCBIfam" id="TIGR00401">
    <property type="entry name" value="msrA"/>
    <property type="match status" value="1"/>
</dbReference>
<protein>
    <recommendedName>
        <fullName evidence="4">Peptide methionine sulfoxide reductase MsrA</fullName>
        <shortName evidence="4">Protein-methionine-S-oxide reductase</shortName>
        <ecNumber evidence="4">1.8.4.11</ecNumber>
    </recommendedName>
    <alternativeName>
        <fullName evidence="4">Peptide-methionine (S)-S-oxide reductase</fullName>
        <shortName evidence="4">Peptide Met(O) reductase</shortName>
    </alternativeName>
</protein>
<dbReference type="InterPro" id="IPR002569">
    <property type="entry name" value="Met_Sox_Rdtase_MsrA_dom"/>
</dbReference>
<name>A0ABW5CN30_9HYPH</name>
<dbReference type="GO" id="GO:0008113">
    <property type="term" value="F:peptide-methionine (S)-S-oxide reductase activity"/>
    <property type="evidence" value="ECO:0007669"/>
    <property type="project" value="UniProtKB-EC"/>
</dbReference>
<dbReference type="SUPFAM" id="SSF55068">
    <property type="entry name" value="Peptide methionine sulfoxide reductase"/>
    <property type="match status" value="1"/>
</dbReference>
<keyword evidence="1 4" id="KW-0560">Oxidoreductase</keyword>
<evidence type="ECO:0000256" key="1">
    <source>
        <dbReference type="ARBA" id="ARBA00023002"/>
    </source>
</evidence>
<dbReference type="RefSeq" id="WP_209737129.1">
    <property type="nucleotide sequence ID" value="NZ_CP072611.1"/>
</dbReference>
<reference evidence="8" key="1">
    <citation type="journal article" date="2019" name="Int. J. Syst. Evol. Microbiol.">
        <title>The Global Catalogue of Microorganisms (GCM) 10K type strain sequencing project: providing services to taxonomists for standard genome sequencing and annotation.</title>
        <authorList>
            <consortium name="The Broad Institute Genomics Platform"/>
            <consortium name="The Broad Institute Genome Sequencing Center for Infectious Disease"/>
            <person name="Wu L."/>
            <person name="Ma J."/>
        </authorList>
    </citation>
    <scope>NUCLEOTIDE SEQUENCE [LARGE SCALE GENOMIC DNA]</scope>
    <source>
        <strain evidence="8">ZS-35-S2</strain>
    </source>
</reference>
<accession>A0ABW5CN30</accession>
<feature type="chain" id="PRO_5046165709" description="Peptide methionine sulfoxide reductase MsrA" evidence="5">
    <location>
        <begin position="24"/>
        <end position="202"/>
    </location>
</feature>
<dbReference type="InterPro" id="IPR036509">
    <property type="entry name" value="Met_Sox_Rdtase_MsrA_sf"/>
</dbReference>
<dbReference type="PANTHER" id="PTHR43774">
    <property type="entry name" value="PEPTIDE METHIONINE SULFOXIDE REDUCTASE"/>
    <property type="match status" value="1"/>
</dbReference>
<feature type="active site" evidence="4">
    <location>
        <position position="36"/>
    </location>
</feature>
<evidence type="ECO:0000256" key="2">
    <source>
        <dbReference type="ARBA" id="ARBA00047806"/>
    </source>
</evidence>
<evidence type="ECO:0000259" key="6">
    <source>
        <dbReference type="Pfam" id="PF01625"/>
    </source>
</evidence>
<dbReference type="Gene3D" id="3.30.1060.10">
    <property type="entry name" value="Peptide methionine sulphoxide reductase MsrA"/>
    <property type="match status" value="1"/>
</dbReference>
<dbReference type="EC" id="1.8.4.11" evidence="4"/>
<comment type="similarity">
    <text evidence="4">Belongs to the MsrA Met sulfoxide reductase family.</text>
</comment>
<dbReference type="EMBL" id="JBHUIJ010000022">
    <property type="protein sequence ID" value="MFD2238650.1"/>
    <property type="molecule type" value="Genomic_DNA"/>
</dbReference>
<comment type="catalytic activity">
    <reaction evidence="2 4">
        <text>L-methionyl-[protein] + [thioredoxin]-disulfide + H2O = L-methionyl-(S)-S-oxide-[protein] + [thioredoxin]-dithiol</text>
        <dbReference type="Rhea" id="RHEA:14217"/>
        <dbReference type="Rhea" id="RHEA-COMP:10698"/>
        <dbReference type="Rhea" id="RHEA-COMP:10700"/>
        <dbReference type="Rhea" id="RHEA-COMP:12313"/>
        <dbReference type="Rhea" id="RHEA-COMP:12315"/>
        <dbReference type="ChEBI" id="CHEBI:15377"/>
        <dbReference type="ChEBI" id="CHEBI:16044"/>
        <dbReference type="ChEBI" id="CHEBI:29950"/>
        <dbReference type="ChEBI" id="CHEBI:44120"/>
        <dbReference type="ChEBI" id="CHEBI:50058"/>
        <dbReference type="EC" id="1.8.4.11"/>
    </reaction>
</comment>
<feature type="domain" description="Peptide methionine sulphoxide reductase MsrA" evidence="6">
    <location>
        <begin position="29"/>
        <end position="178"/>
    </location>
</feature>
<gene>
    <name evidence="4 7" type="primary">msrA</name>
    <name evidence="7" type="ORF">ACFSKQ_14440</name>
</gene>
<dbReference type="PANTHER" id="PTHR43774:SF1">
    <property type="entry name" value="PEPTIDE METHIONINE SULFOXIDE REDUCTASE MSRA 2"/>
    <property type="match status" value="1"/>
</dbReference>
<comment type="function">
    <text evidence="4">Has an important function as a repair enzyme for proteins that have been inactivated by oxidation. Catalyzes the reversible oxidation-reduction of methionine sulfoxide in proteins to methionine.</text>
</comment>
<evidence type="ECO:0000256" key="4">
    <source>
        <dbReference type="HAMAP-Rule" id="MF_01401"/>
    </source>
</evidence>
<sequence length="202" mass="21175">MRPAFVAAFAASALLAAAKTAGAAGALAQAVFAGGCFWSVEKRFDEVPGVVGTVSGFSGGSVENPSYRQVIGGGTGHLEAVQVTYDPGRVSYGELLDAYWHSIDPTDASGQFCDKGPQYRTAIFVSDESQRRVAEASAGQAAAELGQPLATEIRSASAFFPAEVEHQDFHVRSPLRYEAYRIGCGRDAALARVWGGRAQPAG</sequence>
<feature type="signal peptide" evidence="5">
    <location>
        <begin position="1"/>
        <end position="23"/>
    </location>
</feature>
<proteinExistence type="inferred from homology"/>